<dbReference type="InterPro" id="IPR013154">
    <property type="entry name" value="ADH-like_N"/>
</dbReference>
<dbReference type="Gene3D" id="3.40.50.720">
    <property type="entry name" value="NAD(P)-binding Rossmann-like Domain"/>
    <property type="match status" value="1"/>
</dbReference>
<dbReference type="InterPro" id="IPR013149">
    <property type="entry name" value="ADH-like_C"/>
</dbReference>
<dbReference type="GO" id="GO:0005829">
    <property type="term" value="C:cytosol"/>
    <property type="evidence" value="ECO:0007669"/>
    <property type="project" value="TreeGrafter"/>
</dbReference>
<dbReference type="InterPro" id="IPR020843">
    <property type="entry name" value="ER"/>
</dbReference>
<dbReference type="SUPFAM" id="SSF51735">
    <property type="entry name" value="NAD(P)-binding Rossmann-fold domains"/>
    <property type="match status" value="1"/>
</dbReference>
<comment type="caution">
    <text evidence="4">The sequence shown here is derived from an EMBL/GenBank/DDBJ whole genome shotgun (WGS) entry which is preliminary data.</text>
</comment>
<dbReference type="GO" id="GO:0003960">
    <property type="term" value="F:quinone reductase (NADPH) activity"/>
    <property type="evidence" value="ECO:0007669"/>
    <property type="project" value="InterPro"/>
</dbReference>
<dbReference type="RefSeq" id="WP_047764080.1">
    <property type="nucleotide sequence ID" value="NZ_LAQL01000006.1"/>
</dbReference>
<reference evidence="4 5" key="1">
    <citation type="submission" date="2015-03" db="EMBL/GenBank/DDBJ databases">
        <title>Genome Sequence of Kiloniella spongiae MEBiC09566, isolated from a marine sponge.</title>
        <authorList>
            <person name="Shao Z."/>
            <person name="Wang L."/>
            <person name="Li X."/>
        </authorList>
    </citation>
    <scope>NUCLEOTIDE SEQUENCE [LARGE SCALE GENOMIC DNA]</scope>
    <source>
        <strain evidence="4 5">MEBiC09566</strain>
    </source>
</reference>
<dbReference type="GO" id="GO:0070402">
    <property type="term" value="F:NADPH binding"/>
    <property type="evidence" value="ECO:0007669"/>
    <property type="project" value="TreeGrafter"/>
</dbReference>
<dbReference type="AlphaFoldDB" id="A0A0H2MER2"/>
<gene>
    <name evidence="4" type="ORF">WH96_10425</name>
</gene>
<dbReference type="CDD" id="cd05286">
    <property type="entry name" value="QOR2"/>
    <property type="match status" value="1"/>
</dbReference>
<evidence type="ECO:0000259" key="3">
    <source>
        <dbReference type="SMART" id="SM00829"/>
    </source>
</evidence>
<dbReference type="Pfam" id="PF08240">
    <property type="entry name" value="ADH_N"/>
    <property type="match status" value="1"/>
</dbReference>
<dbReference type="NCBIfam" id="NF008024">
    <property type="entry name" value="PRK10754.1"/>
    <property type="match status" value="1"/>
</dbReference>
<dbReference type="SMART" id="SM00829">
    <property type="entry name" value="PKS_ER"/>
    <property type="match status" value="1"/>
</dbReference>
<dbReference type="Proteomes" id="UP000035444">
    <property type="component" value="Unassembled WGS sequence"/>
</dbReference>
<dbReference type="STRING" id="1489064.WH96_10425"/>
<dbReference type="SUPFAM" id="SSF50129">
    <property type="entry name" value="GroES-like"/>
    <property type="match status" value="1"/>
</dbReference>
<dbReference type="InterPro" id="IPR011032">
    <property type="entry name" value="GroES-like_sf"/>
</dbReference>
<evidence type="ECO:0000313" key="4">
    <source>
        <dbReference type="EMBL" id="KLN60868.1"/>
    </source>
</evidence>
<keyword evidence="2" id="KW-0560">Oxidoreductase</keyword>
<keyword evidence="1" id="KW-0521">NADP</keyword>
<accession>A0A0H2MER2</accession>
<protein>
    <submittedName>
        <fullName evidence="4">Quinone oxidoreductase</fullName>
    </submittedName>
</protein>
<dbReference type="OrthoDB" id="9805883at2"/>
<dbReference type="Pfam" id="PF00107">
    <property type="entry name" value="ADH_zinc_N"/>
    <property type="match status" value="1"/>
</dbReference>
<dbReference type="PANTHER" id="PTHR48106:SF13">
    <property type="entry name" value="QUINONE OXIDOREDUCTASE-RELATED"/>
    <property type="match status" value="1"/>
</dbReference>
<keyword evidence="5" id="KW-1185">Reference proteome</keyword>
<proteinExistence type="predicted"/>
<organism evidence="4 5">
    <name type="scientific">Kiloniella spongiae</name>
    <dbReference type="NCBI Taxonomy" id="1489064"/>
    <lineage>
        <taxon>Bacteria</taxon>
        <taxon>Pseudomonadati</taxon>
        <taxon>Pseudomonadota</taxon>
        <taxon>Alphaproteobacteria</taxon>
        <taxon>Rhodospirillales</taxon>
        <taxon>Kiloniellaceae</taxon>
        <taxon>Kiloniella</taxon>
    </lineage>
</organism>
<dbReference type="InterPro" id="IPR047618">
    <property type="entry name" value="QOR-like"/>
</dbReference>
<dbReference type="PANTHER" id="PTHR48106">
    <property type="entry name" value="QUINONE OXIDOREDUCTASE PIG3-RELATED"/>
    <property type="match status" value="1"/>
</dbReference>
<dbReference type="PATRIC" id="fig|1489064.4.peg.3380"/>
<dbReference type="GO" id="GO:0035925">
    <property type="term" value="F:mRNA 3'-UTR AU-rich region binding"/>
    <property type="evidence" value="ECO:0007669"/>
    <property type="project" value="TreeGrafter"/>
</dbReference>
<evidence type="ECO:0000313" key="5">
    <source>
        <dbReference type="Proteomes" id="UP000035444"/>
    </source>
</evidence>
<evidence type="ECO:0000256" key="2">
    <source>
        <dbReference type="ARBA" id="ARBA00023002"/>
    </source>
</evidence>
<dbReference type="Gene3D" id="3.90.180.10">
    <property type="entry name" value="Medium-chain alcohol dehydrogenases, catalytic domain"/>
    <property type="match status" value="1"/>
</dbReference>
<feature type="domain" description="Enoyl reductase (ER)" evidence="3">
    <location>
        <begin position="11"/>
        <end position="323"/>
    </location>
</feature>
<evidence type="ECO:0000256" key="1">
    <source>
        <dbReference type="ARBA" id="ARBA00022857"/>
    </source>
</evidence>
<dbReference type="InterPro" id="IPR036291">
    <property type="entry name" value="NAD(P)-bd_dom_sf"/>
</dbReference>
<sequence length="327" mass="35042">MNKGIKFYEYGGPEVLHYEDIETGKPGKGEIRLKQTAIGLNFIDVYHRTGLYPQPSLPSGIGLEAAGIIEDIGPGVTDLHVGDRVAYGTGPIGSYAEHRIIPADKVILIPERISDEEAASVMLQGMTTEYLIRRTYCVQPGDLVLFHAAAGGVGSLAIQWLNALGATVIGTVGSEEKAEIAKAKGCHHIINYKTENFVERVTDITDGKGVNVVYDSVGKDTFEGSLDCLKVRGTMVTFGNASGPVPAIEPLILNAKGGIYLTRPSLAHYCGTHDEMTASANALFQAISSGAIQIDVNQSYALYDARKAHEDLEARKTTGSTILVPEH</sequence>
<name>A0A0H2MER2_9PROT</name>
<dbReference type="EMBL" id="LAQL01000006">
    <property type="protein sequence ID" value="KLN60868.1"/>
    <property type="molecule type" value="Genomic_DNA"/>
</dbReference>
<dbReference type="FunFam" id="3.40.50.720:FF:000053">
    <property type="entry name" value="Quinone oxidoreductase 1"/>
    <property type="match status" value="1"/>
</dbReference>